<dbReference type="Proteomes" id="UP000217431">
    <property type="component" value="Chromosome I"/>
</dbReference>
<feature type="region of interest" description="Disordered" evidence="1">
    <location>
        <begin position="1"/>
        <end position="20"/>
    </location>
</feature>
<dbReference type="AlphaFoldDB" id="A0A0S3UHP9"/>
<accession>A0A0S3UHP9</accession>
<reference evidence="2 3" key="1">
    <citation type="journal article" date="2016" name="DNA Res.">
        <title>The complete genome sequencing of Prevotella intermedia strain OMA14 and a subsequent fine-scale, intra-species genomic comparison reveal an unusual amplification of conjugative and mobile transposons and identify a novel Prevotella-lineage-specific repeat.</title>
        <authorList>
            <person name="Naito M."/>
            <person name="Ogura Y."/>
            <person name="Itoh T."/>
            <person name="Shoji M."/>
            <person name="Okamoto M."/>
            <person name="Hayashi T."/>
            <person name="Nakayama K."/>
        </authorList>
    </citation>
    <scope>NUCLEOTIDE SEQUENCE [LARGE SCALE GENOMIC DNA]</scope>
    <source>
        <strain evidence="2 3">OMA14</strain>
    </source>
</reference>
<organism evidence="2 3">
    <name type="scientific">Prevotella intermedia</name>
    <dbReference type="NCBI Taxonomy" id="28131"/>
    <lineage>
        <taxon>Bacteria</taxon>
        <taxon>Pseudomonadati</taxon>
        <taxon>Bacteroidota</taxon>
        <taxon>Bacteroidia</taxon>
        <taxon>Bacteroidales</taxon>
        <taxon>Prevotellaceae</taxon>
        <taxon>Prevotella</taxon>
    </lineage>
</organism>
<evidence type="ECO:0000313" key="3">
    <source>
        <dbReference type="Proteomes" id="UP000217431"/>
    </source>
</evidence>
<evidence type="ECO:0000256" key="1">
    <source>
        <dbReference type="SAM" id="MobiDB-lite"/>
    </source>
</evidence>
<protein>
    <submittedName>
        <fullName evidence="2">Uncharacterized protein</fullName>
    </submittedName>
</protein>
<proteinExistence type="predicted"/>
<sequence>MLNKRTQPLHHIYNRRRYSV</sequence>
<gene>
    <name evidence="2" type="ORF">PIOMA14_I_0511</name>
</gene>
<evidence type="ECO:0000313" key="2">
    <source>
        <dbReference type="EMBL" id="BAU17019.1"/>
    </source>
</evidence>
<name>A0A0S3UHP9_PREIN</name>
<dbReference type="EMBL" id="AP014597">
    <property type="protein sequence ID" value="BAU17019.1"/>
    <property type="molecule type" value="Genomic_DNA"/>
</dbReference>